<dbReference type="PROSITE" id="PS51257">
    <property type="entry name" value="PROKAR_LIPOPROTEIN"/>
    <property type="match status" value="1"/>
</dbReference>
<evidence type="ECO:0000313" key="3">
    <source>
        <dbReference type="Proteomes" id="UP000192610"/>
    </source>
</evidence>
<dbReference type="PANTHER" id="PTHR42754">
    <property type="entry name" value="ENDOGLUCANASE"/>
    <property type="match status" value="1"/>
</dbReference>
<evidence type="ECO:0000313" key="2">
    <source>
        <dbReference type="EMBL" id="OQP53459.1"/>
    </source>
</evidence>
<gene>
    <name evidence="2" type="ORF">A4H97_23735</name>
</gene>
<dbReference type="InterPro" id="IPR013783">
    <property type="entry name" value="Ig-like_fold"/>
</dbReference>
<protein>
    <recommendedName>
        <fullName evidence="1">PKD domain-containing protein</fullName>
    </recommendedName>
</protein>
<dbReference type="InterPro" id="IPR011042">
    <property type="entry name" value="6-blade_b-propeller_TolB-like"/>
</dbReference>
<dbReference type="CDD" id="cd00146">
    <property type="entry name" value="PKD"/>
    <property type="match status" value="1"/>
</dbReference>
<sequence length="478" mass="52736">MKPKFPVQPLVCLALVTLTVACKKTNIINVQQPAACFSTDIHAIYSTYIGPGDAAYIDSVFYFRNCSDSTANITYLWDFGDGNTSTERNPAHRYSKRGRYTVTLEVNDNNQATDTIQKTLTVISGYKEITFGEGHDADPVAIDETAAGDFLLLGSTGYDAGFFLMQLDSLLQQKGQLQYLPASYRLTTMKPTSDGNYIFTGTTTGFTRNNELIKLKPDGSFIWNRISTAADDYYLSVTPSPDGGYVAVSSYPAKDQNNFTVEGARVKKFDANGDMQWDRSLYGEGMENAKEVVVEQDAVIVAGRKRSTACSYCDSVMIVKLNSSGDLVWKNTVFGGLNFYLGFMRIIKHSAGNYVVATGGARGIFVFSPAGLFIDRKLVPDPITAICNTSDGNLAVLQTFTENGFRGTVSKIKMDGTQLWYIIPNGIQSFADSWPISIQPLRKDGILAMMRRVNRTAINYDNYNVMSFLPVRENGVLK</sequence>
<name>A0A1V9F4Z1_9BACT</name>
<dbReference type="STRING" id="354355.SAMN05660816_04453"/>
<dbReference type="InterPro" id="IPR000601">
    <property type="entry name" value="PKD_dom"/>
</dbReference>
<accession>A0A1V9F4Z1</accession>
<dbReference type="OrthoDB" id="7443339at2"/>
<proteinExistence type="predicted"/>
<dbReference type="Pfam" id="PF18911">
    <property type="entry name" value="PKD_4"/>
    <property type="match status" value="1"/>
</dbReference>
<dbReference type="Proteomes" id="UP000192610">
    <property type="component" value="Unassembled WGS sequence"/>
</dbReference>
<dbReference type="SUPFAM" id="SSF63829">
    <property type="entry name" value="Calcium-dependent phosphotriesterase"/>
    <property type="match status" value="1"/>
</dbReference>
<dbReference type="RefSeq" id="WP_081197804.1">
    <property type="nucleotide sequence ID" value="NZ_FOCZ01000008.1"/>
</dbReference>
<dbReference type="Gene3D" id="2.60.40.10">
    <property type="entry name" value="Immunoglobulins"/>
    <property type="match status" value="1"/>
</dbReference>
<feature type="domain" description="PKD" evidence="1">
    <location>
        <begin position="63"/>
        <end position="122"/>
    </location>
</feature>
<dbReference type="SUPFAM" id="SSF49299">
    <property type="entry name" value="PKD domain"/>
    <property type="match status" value="1"/>
</dbReference>
<dbReference type="PANTHER" id="PTHR42754:SF1">
    <property type="entry name" value="LIPOPROTEIN"/>
    <property type="match status" value="1"/>
</dbReference>
<evidence type="ECO:0000259" key="1">
    <source>
        <dbReference type="PROSITE" id="PS50093"/>
    </source>
</evidence>
<dbReference type="PROSITE" id="PS50093">
    <property type="entry name" value="PKD"/>
    <property type="match status" value="1"/>
</dbReference>
<dbReference type="SMART" id="SM00089">
    <property type="entry name" value="PKD"/>
    <property type="match status" value="1"/>
</dbReference>
<comment type="caution">
    <text evidence="2">The sequence shown here is derived from an EMBL/GenBank/DDBJ whole genome shotgun (WGS) entry which is preliminary data.</text>
</comment>
<organism evidence="2 3">
    <name type="scientific">Niastella yeongjuensis</name>
    <dbReference type="NCBI Taxonomy" id="354355"/>
    <lineage>
        <taxon>Bacteria</taxon>
        <taxon>Pseudomonadati</taxon>
        <taxon>Bacteroidota</taxon>
        <taxon>Chitinophagia</taxon>
        <taxon>Chitinophagales</taxon>
        <taxon>Chitinophagaceae</taxon>
        <taxon>Niastella</taxon>
    </lineage>
</organism>
<dbReference type="InterPro" id="IPR022409">
    <property type="entry name" value="PKD/Chitinase_dom"/>
</dbReference>
<dbReference type="InterPro" id="IPR035986">
    <property type="entry name" value="PKD_dom_sf"/>
</dbReference>
<reference evidence="3" key="1">
    <citation type="submission" date="2016-04" db="EMBL/GenBank/DDBJ databases">
        <authorList>
            <person name="Chen L."/>
            <person name="Zhuang W."/>
            <person name="Wang G."/>
        </authorList>
    </citation>
    <scope>NUCLEOTIDE SEQUENCE [LARGE SCALE GENOMIC DNA]</scope>
    <source>
        <strain evidence="3">17621</strain>
    </source>
</reference>
<dbReference type="Gene3D" id="2.120.10.30">
    <property type="entry name" value="TolB, C-terminal domain"/>
    <property type="match status" value="1"/>
</dbReference>
<keyword evidence="3" id="KW-1185">Reference proteome</keyword>
<dbReference type="AlphaFoldDB" id="A0A1V9F4Z1"/>
<dbReference type="EMBL" id="LVXG01000006">
    <property type="protein sequence ID" value="OQP53459.1"/>
    <property type="molecule type" value="Genomic_DNA"/>
</dbReference>